<keyword evidence="2" id="KW-0472">Membrane</keyword>
<name>A0A9W6HE12_9MICO</name>
<keyword evidence="2" id="KW-1133">Transmembrane helix</keyword>
<feature type="domain" description="Septum formation-related" evidence="3">
    <location>
        <begin position="103"/>
        <end position="200"/>
    </location>
</feature>
<dbReference type="Proteomes" id="UP001142372">
    <property type="component" value="Unassembled WGS sequence"/>
</dbReference>
<dbReference type="InterPro" id="IPR026004">
    <property type="entry name" value="Septum_form"/>
</dbReference>
<keyword evidence="5" id="KW-1185">Reference proteome</keyword>
<evidence type="ECO:0000256" key="2">
    <source>
        <dbReference type="SAM" id="Phobius"/>
    </source>
</evidence>
<feature type="region of interest" description="Disordered" evidence="1">
    <location>
        <begin position="58"/>
        <end position="99"/>
    </location>
</feature>
<organism evidence="4 5">
    <name type="scientific">Leifsonia poae</name>
    <dbReference type="NCBI Taxonomy" id="110933"/>
    <lineage>
        <taxon>Bacteria</taxon>
        <taxon>Bacillati</taxon>
        <taxon>Actinomycetota</taxon>
        <taxon>Actinomycetes</taxon>
        <taxon>Micrococcales</taxon>
        <taxon>Microbacteriaceae</taxon>
        <taxon>Leifsonia</taxon>
    </lineage>
</organism>
<evidence type="ECO:0000313" key="4">
    <source>
        <dbReference type="EMBL" id="GLJ78053.1"/>
    </source>
</evidence>
<sequence>MTERRSRKGAEPADDATHDGLSRRGWILLASVTAAVAVGAVVLAVGFIAGGIPGGDSRASASSTLQAAPPHIPSLAPAPTPLGLPPRPTPTHVATVPSTSFDSVKPGDCLQTYDSQWANAYPVVGCSAPHIAQLLTRGVLPQPSGAAFPGTDALDTQVSDLCEPFLNWDWVAVWNEDVQLGLRYPNTSQQWATGTRSYSCFVYTFSRHELTGTAMR</sequence>
<protein>
    <recommendedName>
        <fullName evidence="3">Septum formation-related domain-containing protein</fullName>
    </recommendedName>
</protein>
<reference evidence="4" key="2">
    <citation type="submission" date="2023-01" db="EMBL/GenBank/DDBJ databases">
        <authorList>
            <person name="Sun Q."/>
            <person name="Evtushenko L."/>
        </authorList>
    </citation>
    <scope>NUCLEOTIDE SEQUENCE</scope>
    <source>
        <strain evidence="4">VKM Ac-1401</strain>
    </source>
</reference>
<dbReference type="RefSeq" id="WP_271178649.1">
    <property type="nucleotide sequence ID" value="NZ_BAAAJO010000003.1"/>
</dbReference>
<evidence type="ECO:0000313" key="5">
    <source>
        <dbReference type="Proteomes" id="UP001142372"/>
    </source>
</evidence>
<keyword evidence="2" id="KW-0812">Transmembrane</keyword>
<feature type="compositionally biased region" description="Pro residues" evidence="1">
    <location>
        <begin position="70"/>
        <end position="89"/>
    </location>
</feature>
<feature type="transmembrane region" description="Helical" evidence="2">
    <location>
        <begin position="26"/>
        <end position="52"/>
    </location>
</feature>
<dbReference type="Pfam" id="PF13845">
    <property type="entry name" value="Septum_form"/>
    <property type="match status" value="1"/>
</dbReference>
<comment type="caution">
    <text evidence="4">The sequence shown here is derived from an EMBL/GenBank/DDBJ whole genome shotgun (WGS) entry which is preliminary data.</text>
</comment>
<dbReference type="EMBL" id="BSEN01000015">
    <property type="protein sequence ID" value="GLJ78053.1"/>
    <property type="molecule type" value="Genomic_DNA"/>
</dbReference>
<evidence type="ECO:0000259" key="3">
    <source>
        <dbReference type="Pfam" id="PF13845"/>
    </source>
</evidence>
<accession>A0A9W6HE12</accession>
<proteinExistence type="predicted"/>
<evidence type="ECO:0000256" key="1">
    <source>
        <dbReference type="SAM" id="MobiDB-lite"/>
    </source>
</evidence>
<gene>
    <name evidence="4" type="ORF">GCM10017584_36270</name>
</gene>
<reference evidence="4" key="1">
    <citation type="journal article" date="2014" name="Int. J. Syst. Evol. Microbiol.">
        <title>Complete genome sequence of Corynebacterium casei LMG S-19264T (=DSM 44701T), isolated from a smear-ripened cheese.</title>
        <authorList>
            <consortium name="US DOE Joint Genome Institute (JGI-PGF)"/>
            <person name="Walter F."/>
            <person name="Albersmeier A."/>
            <person name="Kalinowski J."/>
            <person name="Ruckert C."/>
        </authorList>
    </citation>
    <scope>NUCLEOTIDE SEQUENCE</scope>
    <source>
        <strain evidence="4">VKM Ac-1401</strain>
    </source>
</reference>
<dbReference type="AlphaFoldDB" id="A0A9W6HE12"/>